<keyword evidence="1" id="KW-0812">Transmembrane</keyword>
<dbReference type="EMBL" id="LC779065">
    <property type="protein sequence ID" value="BES79943.1"/>
    <property type="molecule type" value="Genomic_DNA"/>
</dbReference>
<name>A0AA86MDC9_9CAUD</name>
<sequence length="128" mass="14158">MRNLSIAINDKILPTPTNSNGEATVVIVGSGGAVVIVGSGGALVHSFPLPYLLLINEMIIMKSEKTYVNNITESDLIVGSIYKWIEGEFCFDVVIDKVSETKITVKRLSDNRSQSFTRKKCIKFMFIK</sequence>
<keyword evidence="1" id="KW-1133">Transmembrane helix</keyword>
<keyword evidence="1" id="KW-0472">Membrane</keyword>
<evidence type="ECO:0000313" key="3">
    <source>
        <dbReference type="Proteomes" id="UP001304813"/>
    </source>
</evidence>
<dbReference type="Proteomes" id="UP001304813">
    <property type="component" value="Segment"/>
</dbReference>
<organism evidence="2 3">
    <name type="scientific">Yersinia phage vB_Yru_GN1</name>
    <dbReference type="NCBI Taxonomy" id="3074381"/>
    <lineage>
        <taxon>Viruses</taxon>
        <taxon>Duplodnaviria</taxon>
        <taxon>Heunggongvirae</taxon>
        <taxon>Uroviricota</taxon>
        <taxon>Caudoviricetes</taxon>
        <taxon>Caudoviricetes incertae sedis</taxon>
        <taxon>Sepahanvirus</taxon>
        <taxon>Sepahanvirus vB-Yru-GN1</taxon>
    </lineage>
</organism>
<proteinExistence type="predicted"/>
<accession>A0AA86MDC9</accession>
<evidence type="ECO:0000313" key="2">
    <source>
        <dbReference type="EMBL" id="BES79943.1"/>
    </source>
</evidence>
<keyword evidence="3" id="KW-1185">Reference proteome</keyword>
<protein>
    <submittedName>
        <fullName evidence="2">Uncharacterized protein</fullName>
    </submittedName>
</protein>
<evidence type="ECO:0000256" key="1">
    <source>
        <dbReference type="SAM" id="Phobius"/>
    </source>
</evidence>
<reference evidence="2 3" key="1">
    <citation type="submission" date="2023-09" db="EMBL/GenBank/DDBJ databases">
        <title>Analysis of phage genome (vB_Yru_GN1) of the bacterium (Yersinia ruckeri).</title>
        <authorList>
            <person name="Ganjoor M.S."/>
            <person name="Bouzari M."/>
            <person name="Soleimani-Delfan A."/>
        </authorList>
    </citation>
    <scope>NUCLEOTIDE SEQUENCE [LARGE SCALE GENOMIC DNA]</scope>
    <source>
        <strain evidence="3">vB_Yru_GN1</strain>
    </source>
</reference>
<feature type="transmembrane region" description="Helical" evidence="1">
    <location>
        <begin position="23"/>
        <end position="55"/>
    </location>
</feature>